<dbReference type="Pfam" id="PF12670">
    <property type="entry name" value="DUF3792"/>
    <property type="match status" value="1"/>
</dbReference>
<name>A0A3R5WK62_9FIRM</name>
<reference evidence="2 3" key="1">
    <citation type="submission" date="2018-08" db="EMBL/GenBank/DDBJ databases">
        <title>A genome reference for cultivated species of the human gut microbiota.</title>
        <authorList>
            <person name="Zou Y."/>
            <person name="Xue W."/>
            <person name="Luo G."/>
        </authorList>
    </citation>
    <scope>NUCLEOTIDE SEQUENCE [LARGE SCALE GENOMIC DNA]</scope>
    <source>
        <strain evidence="2 3">AF22-21</strain>
    </source>
</reference>
<evidence type="ECO:0000256" key="1">
    <source>
        <dbReference type="SAM" id="Phobius"/>
    </source>
</evidence>
<organism evidence="2 3">
    <name type="scientific">Coprococcus eutactus</name>
    <dbReference type="NCBI Taxonomy" id="33043"/>
    <lineage>
        <taxon>Bacteria</taxon>
        <taxon>Bacillati</taxon>
        <taxon>Bacillota</taxon>
        <taxon>Clostridia</taxon>
        <taxon>Lachnospirales</taxon>
        <taxon>Lachnospiraceae</taxon>
        <taxon>Coprococcus</taxon>
    </lineage>
</organism>
<dbReference type="NCBIfam" id="TIGR04086">
    <property type="entry name" value="TIGR04086_membr"/>
    <property type="match status" value="1"/>
</dbReference>
<feature type="transmembrane region" description="Helical" evidence="1">
    <location>
        <begin position="28"/>
        <end position="48"/>
    </location>
</feature>
<accession>A0A3R5WK62</accession>
<keyword evidence="1" id="KW-0472">Membrane</keyword>
<protein>
    <submittedName>
        <fullName evidence="2">TIGR04086 family membrane protein</fullName>
    </submittedName>
</protein>
<dbReference type="InterPro" id="IPR023804">
    <property type="entry name" value="DUF3792_TM"/>
</dbReference>
<proteinExistence type="predicted"/>
<feature type="transmembrane region" description="Helical" evidence="1">
    <location>
        <begin position="54"/>
        <end position="73"/>
    </location>
</feature>
<dbReference type="AlphaFoldDB" id="A0A3R5WK62"/>
<feature type="transmembrane region" description="Helical" evidence="1">
    <location>
        <begin position="85"/>
        <end position="106"/>
    </location>
</feature>
<keyword evidence="1" id="KW-0812">Transmembrane</keyword>
<dbReference type="OrthoDB" id="1779887at2"/>
<sequence length="133" mass="13964">MTYLYNEEINGGFVVAGQKMLGVLKGLIISYLITIILLFAVAVVVYKVGISDTVLSGLITAVYIFATFLGGFVTGKKVQEKKFVWGALFGFTYILIAVALSAIVGGAEAGTLVPRITKCVMCVAGGMLGAMLA</sequence>
<comment type="caution">
    <text evidence="2">The sequence shown here is derived from an EMBL/GenBank/DDBJ whole genome shotgun (WGS) entry which is preliminary data.</text>
</comment>
<evidence type="ECO:0000313" key="3">
    <source>
        <dbReference type="Proteomes" id="UP000283295"/>
    </source>
</evidence>
<keyword evidence="1" id="KW-1133">Transmembrane helix</keyword>
<gene>
    <name evidence="2" type="ORF">DWX94_06200</name>
</gene>
<dbReference type="EMBL" id="QRVK01000011">
    <property type="protein sequence ID" value="RGS43092.1"/>
    <property type="molecule type" value="Genomic_DNA"/>
</dbReference>
<dbReference type="Proteomes" id="UP000283295">
    <property type="component" value="Unassembled WGS sequence"/>
</dbReference>
<evidence type="ECO:0000313" key="2">
    <source>
        <dbReference type="EMBL" id="RGS43092.1"/>
    </source>
</evidence>